<protein>
    <submittedName>
        <fullName evidence="1">Uncharacterized protein</fullName>
    </submittedName>
</protein>
<accession>V4V5B9</accession>
<evidence type="ECO:0000313" key="1">
    <source>
        <dbReference type="EMBL" id="ESR47149.1"/>
    </source>
</evidence>
<organism evidence="1 2">
    <name type="scientific">Citrus clementina</name>
    <name type="common">Clementine</name>
    <name type="synonym">Citrus deliciosa x Citrus sinensis</name>
    <dbReference type="NCBI Taxonomy" id="85681"/>
    <lineage>
        <taxon>Eukaryota</taxon>
        <taxon>Viridiplantae</taxon>
        <taxon>Streptophyta</taxon>
        <taxon>Embryophyta</taxon>
        <taxon>Tracheophyta</taxon>
        <taxon>Spermatophyta</taxon>
        <taxon>Magnoliopsida</taxon>
        <taxon>eudicotyledons</taxon>
        <taxon>Gunneridae</taxon>
        <taxon>Pentapetalae</taxon>
        <taxon>rosids</taxon>
        <taxon>malvids</taxon>
        <taxon>Sapindales</taxon>
        <taxon>Rutaceae</taxon>
        <taxon>Aurantioideae</taxon>
        <taxon>Citrus</taxon>
    </lineage>
</organism>
<reference evidence="1 2" key="1">
    <citation type="submission" date="2013-10" db="EMBL/GenBank/DDBJ databases">
        <authorList>
            <consortium name="International Citrus Genome Consortium"/>
            <person name="Jenkins J."/>
            <person name="Schmutz J."/>
            <person name="Prochnik S."/>
            <person name="Rokhsar D."/>
            <person name="Gmitter F."/>
            <person name="Ollitrault P."/>
            <person name="Machado M."/>
            <person name="Talon M."/>
            <person name="Wincker P."/>
            <person name="Jaillon O."/>
            <person name="Morgante M."/>
        </authorList>
    </citation>
    <scope>NUCLEOTIDE SEQUENCE</scope>
    <source>
        <strain evidence="2">cv. Clemenules</strain>
    </source>
</reference>
<dbReference type="InParanoid" id="V4V5B9"/>
<keyword evidence="2" id="KW-1185">Reference proteome</keyword>
<evidence type="ECO:0000313" key="2">
    <source>
        <dbReference type="Proteomes" id="UP000030687"/>
    </source>
</evidence>
<dbReference type="AlphaFoldDB" id="V4V5B9"/>
<dbReference type="Proteomes" id="UP000030687">
    <property type="component" value="Unassembled WGS sequence"/>
</dbReference>
<sequence>MYTMISKKETNEIWTMKKKKKRHHFLCILESGELYLKGDRGCLAAESRSKPIFFSIGLLNLGLDFRLFVCEKGMRVKIKVILTV</sequence>
<dbReference type="EMBL" id="KI536799">
    <property type="protein sequence ID" value="ESR47149.1"/>
    <property type="molecule type" value="Genomic_DNA"/>
</dbReference>
<dbReference type="Gramene" id="ESR47149">
    <property type="protein sequence ID" value="ESR47149"/>
    <property type="gene ID" value="CICLE_v10002990mg"/>
</dbReference>
<gene>
    <name evidence="1" type="ORF">CICLE_v10002990mg</name>
</gene>
<proteinExistence type="predicted"/>
<dbReference type="KEGG" id="cic:CICLE_v10002990mg"/>
<name>V4V5B9_CITCL</name>